<gene>
    <name evidence="1" type="ORF">G0O94_20470</name>
</gene>
<reference evidence="1" key="2">
    <citation type="submission" date="2019-08" db="EMBL/GenBank/DDBJ databases">
        <authorList>
            <consortium name="NCBI Pathogen Detection Project"/>
        </authorList>
    </citation>
    <scope>NUCLEOTIDE SEQUENCE</scope>
    <source>
        <strain evidence="1">SSI_AA611</strain>
    </source>
</reference>
<feature type="non-terminal residue" evidence="1">
    <location>
        <position position="1"/>
    </location>
</feature>
<accession>A0A709Y7W7</accession>
<name>A0A709Y7W7_SALTM</name>
<organism evidence="1">
    <name type="scientific">Salmonella typhimurium</name>
    <dbReference type="NCBI Taxonomy" id="90371"/>
    <lineage>
        <taxon>Bacteria</taxon>
        <taxon>Pseudomonadati</taxon>
        <taxon>Pseudomonadota</taxon>
        <taxon>Gammaproteobacteria</taxon>
        <taxon>Enterobacterales</taxon>
        <taxon>Enterobacteriaceae</taxon>
        <taxon>Salmonella</taxon>
    </lineage>
</organism>
<comment type="caution">
    <text evidence="1">The sequence shown here is derived from an EMBL/GenBank/DDBJ whole genome shotgun (WGS) entry which is preliminary data.</text>
</comment>
<dbReference type="AlphaFoldDB" id="A0A709Y7W7"/>
<reference evidence="1" key="1">
    <citation type="journal article" date="2018" name="Genome Biol.">
        <title>SKESA: strategic k-mer extension for scrupulous assemblies.</title>
        <authorList>
            <person name="Souvorov A."/>
            <person name="Agarwala R."/>
            <person name="Lipman D.J."/>
        </authorList>
    </citation>
    <scope>NUCLEOTIDE SEQUENCE</scope>
    <source>
        <strain evidence="1">SSI_AA611</strain>
    </source>
</reference>
<protein>
    <submittedName>
        <fullName evidence="1">KilA-N domain-containing protein</fullName>
    </submittedName>
</protein>
<proteinExistence type="predicted"/>
<sequence>NITSPANPRETQPHFFESKFPELLKLLDTVH</sequence>
<dbReference type="EMBL" id="DAANTW010000021">
    <property type="protein sequence ID" value="HAD1407220.1"/>
    <property type="molecule type" value="Genomic_DNA"/>
</dbReference>
<evidence type="ECO:0000313" key="1">
    <source>
        <dbReference type="EMBL" id="HAD1407220.1"/>
    </source>
</evidence>